<dbReference type="PROSITE" id="PS00383">
    <property type="entry name" value="TYR_PHOSPHATASE_1"/>
    <property type="match status" value="1"/>
</dbReference>
<dbReference type="OrthoDB" id="10253954at2759"/>
<feature type="domain" description="Tyrosine-protein phosphatase" evidence="8">
    <location>
        <begin position="83"/>
        <end position="342"/>
    </location>
</feature>
<dbReference type="ExpressionAtlas" id="B4FVK7">
    <property type="expression patterns" value="baseline and differential"/>
</dbReference>
<dbReference type="GO" id="GO:0005737">
    <property type="term" value="C:cytoplasm"/>
    <property type="evidence" value="ECO:0007669"/>
    <property type="project" value="UniProtKB-SubCell"/>
</dbReference>
<dbReference type="PANTHER" id="PTHR19134:SF449">
    <property type="entry name" value="TYROSINE-PROTEIN PHOSPHATASE 1"/>
    <property type="match status" value="1"/>
</dbReference>
<dbReference type="PaxDb" id="4577-GRMZM2G010775_P01"/>
<dbReference type="InterPro" id="IPR000387">
    <property type="entry name" value="Tyr_Pase_dom"/>
</dbReference>
<dbReference type="SMART" id="SM00404">
    <property type="entry name" value="PTPc_motif"/>
    <property type="match status" value="1"/>
</dbReference>
<accession>B4FVK7</accession>
<evidence type="ECO:0000256" key="7">
    <source>
        <dbReference type="SAM" id="MobiDB-lite"/>
    </source>
</evidence>
<dbReference type="InterPro" id="IPR003595">
    <property type="entry name" value="Tyr_Pase_cat"/>
</dbReference>
<dbReference type="PANTHER" id="PTHR19134">
    <property type="entry name" value="RECEPTOR-TYPE TYROSINE-PROTEIN PHOSPHATASE"/>
    <property type="match status" value="1"/>
</dbReference>
<dbReference type="InterPro" id="IPR029021">
    <property type="entry name" value="Prot-tyrosine_phosphatase-like"/>
</dbReference>
<keyword evidence="4" id="KW-0597">Phosphoprotein</keyword>
<reference evidence="10" key="1">
    <citation type="journal article" date="2009" name="PLoS Genet.">
        <title>Sequencing, mapping, and analysis of 27,455 maize full-length cDNAs.</title>
        <authorList>
            <person name="Soderlund C."/>
            <person name="Descour A."/>
            <person name="Kudrna D."/>
            <person name="Bomhoff M."/>
            <person name="Boyd L."/>
            <person name="Currie J."/>
            <person name="Angelova A."/>
            <person name="Collura K."/>
            <person name="Wissotski M."/>
            <person name="Ashley E."/>
            <person name="Morrow D."/>
            <person name="Fernandes J."/>
            <person name="Walbot V."/>
            <person name="Yu Y."/>
        </authorList>
    </citation>
    <scope>NUCLEOTIDE SEQUENCE</scope>
    <source>
        <strain evidence="10">B73</strain>
    </source>
</reference>
<dbReference type="GO" id="GO:0004725">
    <property type="term" value="F:protein tyrosine phosphatase activity"/>
    <property type="evidence" value="ECO:0007669"/>
    <property type="project" value="UniProtKB-EC"/>
</dbReference>
<dbReference type="SMART" id="SM00194">
    <property type="entry name" value="PTPc"/>
    <property type="match status" value="1"/>
</dbReference>
<reference evidence="11" key="2">
    <citation type="submission" date="2015-12" db="EMBL/GenBank/DDBJ databases">
        <title>Update maize B73 reference genome by single molecule sequencing technologies.</title>
        <authorList>
            <consortium name="Maize Genome Sequencing Project"/>
            <person name="Ware D."/>
        </authorList>
    </citation>
    <scope>NUCLEOTIDE SEQUENCE [LARGE SCALE GENOMIC DNA]</scope>
    <source>
        <tissue evidence="11">Seedling</tissue>
    </source>
</reference>
<dbReference type="eggNOG" id="KOG0789">
    <property type="taxonomic scope" value="Eukaryota"/>
</dbReference>
<dbReference type="InterPro" id="IPR050348">
    <property type="entry name" value="Protein-Tyr_Phosphatase"/>
</dbReference>
<sequence>MLMRAAAALPRRSSRPSEPGSSSSRAPAPGASSSRAPAPGASFDPFDVDTDPPSRPELTPEQIGLCVDALAHFEYKGKRRDDLSDEFRSLSVSDIRHMKTISVAHYPVNREKNRYIDVLPFDDTRVQLKSSARPPNNDYINASFIKATENNRVATFISTQGPLVKTFGDFWEMVFEYQCPAIVMLTHFDSIKCDKYLPLGSERRTYGDYDIKITKTRTDSHHLQLRDVKVQNIETGKVHSVLHIEYPDWPDHGVATNTDAVREIWKRLHHIPTEHPIVIHCSAGIGRTGTYITIHTTIERILLGDKSSYDLAKTVKNFRSQRPGMVQTEEQYKFCYRAIADELKDLLNSDH</sequence>
<feature type="domain" description="Tyrosine specific protein phosphatases" evidence="9">
    <location>
        <begin position="255"/>
        <end position="333"/>
    </location>
</feature>
<evidence type="ECO:0000256" key="2">
    <source>
        <dbReference type="ARBA" id="ARBA00013064"/>
    </source>
</evidence>
<dbReference type="SUPFAM" id="SSF52799">
    <property type="entry name" value="(Phosphotyrosine protein) phosphatases II"/>
    <property type="match status" value="1"/>
</dbReference>
<dbReference type="EMBL" id="BT041145">
    <property type="protein sequence ID" value="ACF86150.1"/>
    <property type="molecule type" value="mRNA"/>
</dbReference>
<dbReference type="PROSITE" id="PS50055">
    <property type="entry name" value="TYR_PHOSPHATASE_PTP"/>
    <property type="match status" value="1"/>
</dbReference>
<dbReference type="FunFam" id="3.90.190.10:FF:000045">
    <property type="entry name" value="Tyrosine-protein phosphatase non-receptor type 12"/>
    <property type="match status" value="1"/>
</dbReference>
<protein>
    <recommendedName>
        <fullName evidence="2">protein-tyrosine-phosphatase</fullName>
        <ecNumber evidence="2">3.1.3.48</ecNumber>
    </recommendedName>
</protein>
<dbReference type="HOGENOM" id="CLU_001645_9_7_1"/>
<feature type="compositionally biased region" description="Low complexity" evidence="7">
    <location>
        <begin position="1"/>
        <end position="42"/>
    </location>
</feature>
<feature type="region of interest" description="Disordered" evidence="7">
    <location>
        <begin position="1"/>
        <end position="60"/>
    </location>
</feature>
<dbReference type="EC" id="3.1.3.48" evidence="2"/>
<evidence type="ECO:0000256" key="4">
    <source>
        <dbReference type="ARBA" id="ARBA00022553"/>
    </source>
</evidence>
<dbReference type="InterPro" id="IPR000242">
    <property type="entry name" value="PTP_cat"/>
</dbReference>
<evidence type="ECO:0000256" key="3">
    <source>
        <dbReference type="ARBA" id="ARBA00022490"/>
    </source>
</evidence>
<dbReference type="Gene3D" id="3.90.190.10">
    <property type="entry name" value="Protein tyrosine phosphatase superfamily"/>
    <property type="match status" value="1"/>
</dbReference>
<organism evidence="10">
    <name type="scientific">Zea mays</name>
    <name type="common">Maize</name>
    <dbReference type="NCBI Taxonomy" id="4577"/>
    <lineage>
        <taxon>Eukaryota</taxon>
        <taxon>Viridiplantae</taxon>
        <taxon>Streptophyta</taxon>
        <taxon>Embryophyta</taxon>
        <taxon>Tracheophyta</taxon>
        <taxon>Spermatophyta</taxon>
        <taxon>Magnoliopsida</taxon>
        <taxon>Liliopsida</taxon>
        <taxon>Poales</taxon>
        <taxon>Poaceae</taxon>
        <taxon>PACMAD clade</taxon>
        <taxon>Panicoideae</taxon>
        <taxon>Andropogonodae</taxon>
        <taxon>Andropogoneae</taxon>
        <taxon>Tripsacinae</taxon>
        <taxon>Zea</taxon>
    </lineage>
</organism>
<gene>
    <name evidence="11" type="ORF">ZEAMMB73_Zm00001d041854</name>
</gene>
<dbReference type="AlphaFoldDB" id="B4FVK7"/>
<evidence type="ECO:0000313" key="10">
    <source>
        <dbReference type="EMBL" id="ACF86150.1"/>
    </source>
</evidence>
<evidence type="ECO:0000256" key="5">
    <source>
        <dbReference type="ARBA" id="ARBA00022801"/>
    </source>
</evidence>
<dbReference type="PROSITE" id="PS50056">
    <property type="entry name" value="TYR_PHOSPHATASE_2"/>
    <property type="match status" value="1"/>
</dbReference>
<dbReference type="Pfam" id="PF00102">
    <property type="entry name" value="Y_phosphatase"/>
    <property type="match status" value="1"/>
</dbReference>
<evidence type="ECO:0000259" key="9">
    <source>
        <dbReference type="PROSITE" id="PS50056"/>
    </source>
</evidence>
<keyword evidence="3" id="KW-0963">Cytoplasm</keyword>
<dbReference type="EMBL" id="CM007649">
    <property type="protein sequence ID" value="ONM33846.1"/>
    <property type="molecule type" value="Genomic_DNA"/>
</dbReference>
<keyword evidence="6" id="KW-0904">Protein phosphatase</keyword>
<dbReference type="PRINTS" id="PR00700">
    <property type="entry name" value="PRTYPHPHTASE"/>
</dbReference>
<name>B4FVK7_MAIZE</name>
<evidence type="ECO:0000256" key="6">
    <source>
        <dbReference type="ARBA" id="ARBA00022912"/>
    </source>
</evidence>
<evidence type="ECO:0000313" key="11">
    <source>
        <dbReference type="EMBL" id="ONM33846.1"/>
    </source>
</evidence>
<dbReference type="KEGG" id="zma:100282709"/>
<comment type="subcellular location">
    <subcellularLocation>
        <location evidence="1">Cytoplasm</location>
    </subcellularLocation>
</comment>
<keyword evidence="5" id="KW-0378">Hydrolase</keyword>
<evidence type="ECO:0000259" key="8">
    <source>
        <dbReference type="PROSITE" id="PS50055"/>
    </source>
</evidence>
<proteinExistence type="evidence at transcript level"/>
<dbReference type="InterPro" id="IPR016130">
    <property type="entry name" value="Tyr_Pase_AS"/>
</dbReference>
<evidence type="ECO:0000256" key="1">
    <source>
        <dbReference type="ARBA" id="ARBA00004496"/>
    </source>
</evidence>